<dbReference type="SUPFAM" id="SSF48498">
    <property type="entry name" value="Tetracyclin repressor-like, C-terminal domain"/>
    <property type="match status" value="1"/>
</dbReference>
<dbReference type="InterPro" id="IPR001647">
    <property type="entry name" value="HTH_TetR"/>
</dbReference>
<dbReference type="PROSITE" id="PS50977">
    <property type="entry name" value="HTH_TETR_2"/>
    <property type="match status" value="1"/>
</dbReference>
<dbReference type="InterPro" id="IPR009057">
    <property type="entry name" value="Homeodomain-like_sf"/>
</dbReference>
<dbReference type="Gene3D" id="1.10.357.10">
    <property type="entry name" value="Tetracycline Repressor, domain 2"/>
    <property type="match status" value="1"/>
</dbReference>
<evidence type="ECO:0000313" key="5">
    <source>
        <dbReference type="Proteomes" id="UP000199427"/>
    </source>
</evidence>
<dbReference type="InterPro" id="IPR036271">
    <property type="entry name" value="Tet_transcr_reg_TetR-rel_C_sf"/>
</dbReference>
<dbReference type="InterPro" id="IPR050109">
    <property type="entry name" value="HTH-type_TetR-like_transc_reg"/>
</dbReference>
<dbReference type="AlphaFoldDB" id="A0A1H9H1J9"/>
<gene>
    <name evidence="4" type="ORF">SAMN05216362_11750</name>
</gene>
<evidence type="ECO:0000256" key="2">
    <source>
        <dbReference type="PROSITE-ProRule" id="PRU00335"/>
    </source>
</evidence>
<keyword evidence="1 2" id="KW-0238">DNA-binding</keyword>
<keyword evidence="5" id="KW-1185">Reference proteome</keyword>
<dbReference type="OrthoDB" id="9780824at2"/>
<protein>
    <submittedName>
        <fullName evidence="4">Transcriptional regulator, TetR family</fullName>
    </submittedName>
</protein>
<feature type="domain" description="HTH tetR-type" evidence="3">
    <location>
        <begin position="21"/>
        <end position="81"/>
    </location>
</feature>
<dbReference type="PRINTS" id="PR00455">
    <property type="entry name" value="HTHTETR"/>
</dbReference>
<dbReference type="SUPFAM" id="SSF46689">
    <property type="entry name" value="Homeodomain-like"/>
    <property type="match status" value="1"/>
</dbReference>
<dbReference type="PANTHER" id="PTHR30055:SF222">
    <property type="entry name" value="REGULATORY PROTEIN"/>
    <property type="match status" value="1"/>
</dbReference>
<organism evidence="4 5">
    <name type="scientific">Piscibacillus halophilus</name>
    <dbReference type="NCBI Taxonomy" id="571933"/>
    <lineage>
        <taxon>Bacteria</taxon>
        <taxon>Bacillati</taxon>
        <taxon>Bacillota</taxon>
        <taxon>Bacilli</taxon>
        <taxon>Bacillales</taxon>
        <taxon>Bacillaceae</taxon>
        <taxon>Piscibacillus</taxon>
    </lineage>
</organism>
<dbReference type="GO" id="GO:0006355">
    <property type="term" value="P:regulation of DNA-templated transcription"/>
    <property type="evidence" value="ECO:0007669"/>
    <property type="project" value="UniProtKB-ARBA"/>
</dbReference>
<dbReference type="GO" id="GO:0003677">
    <property type="term" value="F:DNA binding"/>
    <property type="evidence" value="ECO:0007669"/>
    <property type="project" value="UniProtKB-UniRule"/>
</dbReference>
<sequence length="218" mass="25694">MDEKDLLHELMTNTDDEIKLTPKQAKILQAAMEIFAEKGYASTSTSEIAKRAGVAEGTIFRHYKTKKELLLSIVSPMITKFAIPFFADHFIKEVFEKKENESYEELLRTIIINRFNFVKRNQSLLKILLQEISFHEELQIKFKEIFIGKVYPRFTKLIKQYTEQGEISNDFNPNTVIRLMMTTVIGFIITRFVVMPNHEWDDEYEIEQTIRFIRNGLQ</sequence>
<dbReference type="Proteomes" id="UP000199427">
    <property type="component" value="Unassembled WGS sequence"/>
</dbReference>
<dbReference type="RefSeq" id="WP_091773708.1">
    <property type="nucleotide sequence ID" value="NZ_FOES01000017.1"/>
</dbReference>
<dbReference type="Pfam" id="PF00440">
    <property type="entry name" value="TetR_N"/>
    <property type="match status" value="1"/>
</dbReference>
<proteinExistence type="predicted"/>
<evidence type="ECO:0000256" key="1">
    <source>
        <dbReference type="ARBA" id="ARBA00023125"/>
    </source>
</evidence>
<evidence type="ECO:0000259" key="3">
    <source>
        <dbReference type="PROSITE" id="PS50977"/>
    </source>
</evidence>
<reference evidence="4 5" key="1">
    <citation type="submission" date="2016-10" db="EMBL/GenBank/DDBJ databases">
        <authorList>
            <person name="de Groot N.N."/>
        </authorList>
    </citation>
    <scope>NUCLEOTIDE SEQUENCE [LARGE SCALE GENOMIC DNA]</scope>
    <source>
        <strain evidence="4 5">DSM 21633</strain>
    </source>
</reference>
<dbReference type="EMBL" id="FOES01000017">
    <property type="protein sequence ID" value="SEQ56205.1"/>
    <property type="molecule type" value="Genomic_DNA"/>
</dbReference>
<feature type="DNA-binding region" description="H-T-H motif" evidence="2">
    <location>
        <begin position="44"/>
        <end position="63"/>
    </location>
</feature>
<accession>A0A1H9H1J9</accession>
<dbReference type="STRING" id="571933.SAMN05216362_11750"/>
<dbReference type="PANTHER" id="PTHR30055">
    <property type="entry name" value="HTH-TYPE TRANSCRIPTIONAL REGULATOR RUTR"/>
    <property type="match status" value="1"/>
</dbReference>
<name>A0A1H9H1J9_9BACI</name>
<evidence type="ECO:0000313" key="4">
    <source>
        <dbReference type="EMBL" id="SEQ56205.1"/>
    </source>
</evidence>